<dbReference type="AlphaFoldDB" id="A0A257LSE5"/>
<dbReference type="InterPro" id="IPR003439">
    <property type="entry name" value="ABC_transporter-like_ATP-bd"/>
</dbReference>
<dbReference type="GO" id="GO:0022857">
    <property type="term" value="F:transmembrane transporter activity"/>
    <property type="evidence" value="ECO:0007669"/>
    <property type="project" value="TreeGrafter"/>
</dbReference>
<dbReference type="Gene3D" id="3.40.50.300">
    <property type="entry name" value="P-loop containing nucleotide triphosphate hydrolases"/>
    <property type="match status" value="1"/>
</dbReference>
<dbReference type="InterPro" id="IPR015854">
    <property type="entry name" value="ABC_transpr_LolD-like"/>
</dbReference>
<dbReference type="InterPro" id="IPR017871">
    <property type="entry name" value="ABC_transporter-like_CS"/>
</dbReference>
<dbReference type="PROSITE" id="PS00211">
    <property type="entry name" value="ABC_TRANSPORTER_1"/>
    <property type="match status" value="1"/>
</dbReference>
<comment type="caution">
    <text evidence="2">The sequence shown here is derived from an EMBL/GenBank/DDBJ whole genome shotgun (WGS) entry which is preliminary data.</text>
</comment>
<organism evidence="2 3">
    <name type="scientific">candidate division WOR-3 bacterium 4484_18</name>
    <dbReference type="NCBI Taxonomy" id="2020626"/>
    <lineage>
        <taxon>Bacteria</taxon>
        <taxon>Bacteria division WOR-3</taxon>
    </lineage>
</organism>
<evidence type="ECO:0000259" key="1">
    <source>
        <dbReference type="PROSITE" id="PS50893"/>
    </source>
</evidence>
<accession>A0A257LSE5</accession>
<feature type="domain" description="ABC transporter" evidence="1">
    <location>
        <begin position="1"/>
        <end position="177"/>
    </location>
</feature>
<dbReference type="Proteomes" id="UP000216312">
    <property type="component" value="Unassembled WGS sequence"/>
</dbReference>
<dbReference type="GO" id="GO:0005524">
    <property type="term" value="F:ATP binding"/>
    <property type="evidence" value="ECO:0007669"/>
    <property type="project" value="InterPro"/>
</dbReference>
<evidence type="ECO:0000313" key="2">
    <source>
        <dbReference type="EMBL" id="OYV02595.1"/>
    </source>
</evidence>
<reference evidence="3" key="1">
    <citation type="submission" date="2017-07" db="EMBL/GenBank/DDBJ databases">
        <title>Novel pathways for hydrocarbon cycling and metabolic interdependencies in hydrothermal sediment communities.</title>
        <authorList>
            <person name="Dombrowski N."/>
            <person name="Seitz K."/>
            <person name="Teske A."/>
            <person name="Baker B."/>
        </authorList>
    </citation>
    <scope>NUCLEOTIDE SEQUENCE [LARGE SCALE GENOMIC DNA]</scope>
</reference>
<evidence type="ECO:0000313" key="3">
    <source>
        <dbReference type="Proteomes" id="UP000216312"/>
    </source>
</evidence>
<dbReference type="SUPFAM" id="SSF52540">
    <property type="entry name" value="P-loop containing nucleoside triphosphate hydrolases"/>
    <property type="match status" value="1"/>
</dbReference>
<dbReference type="GO" id="GO:0005886">
    <property type="term" value="C:plasma membrane"/>
    <property type="evidence" value="ECO:0007669"/>
    <property type="project" value="TreeGrafter"/>
</dbReference>
<dbReference type="GO" id="GO:0016887">
    <property type="term" value="F:ATP hydrolysis activity"/>
    <property type="evidence" value="ECO:0007669"/>
    <property type="project" value="InterPro"/>
</dbReference>
<protein>
    <recommendedName>
        <fullName evidence="1">ABC transporter domain-containing protein</fullName>
    </recommendedName>
</protein>
<name>A0A257LSE5_UNCW3</name>
<sequence length="177" mass="19778">MDGRDTSTLGDSELAYLRNEKIGFVFQFHQLIPELTVVENVLLPSIIKGKKPNLNFGMELLSLVGLHGKAFHYPAELSGGERQRVAVARALINLPSILLADEPSGNLDEKSSDLLHNLIYRVIKDRKMAAVIVTHKIYKKGNAYVHVVGSHTRSFYRIWSLGVAPATRRLANLLKTY</sequence>
<proteinExistence type="predicted"/>
<dbReference type="PANTHER" id="PTHR24220:SF86">
    <property type="entry name" value="ABC TRANSPORTER ABCH.1"/>
    <property type="match status" value="1"/>
</dbReference>
<dbReference type="InterPro" id="IPR027417">
    <property type="entry name" value="P-loop_NTPase"/>
</dbReference>
<dbReference type="PROSITE" id="PS50893">
    <property type="entry name" value="ABC_TRANSPORTER_2"/>
    <property type="match status" value="1"/>
</dbReference>
<gene>
    <name evidence="2" type="ORF">CGW93_04680</name>
</gene>
<dbReference type="Pfam" id="PF00005">
    <property type="entry name" value="ABC_tran"/>
    <property type="match status" value="1"/>
</dbReference>
<dbReference type="PANTHER" id="PTHR24220">
    <property type="entry name" value="IMPORT ATP-BINDING PROTEIN"/>
    <property type="match status" value="1"/>
</dbReference>
<dbReference type="EMBL" id="NMUJ01000071">
    <property type="protein sequence ID" value="OYV02595.1"/>
    <property type="molecule type" value="Genomic_DNA"/>
</dbReference>